<reference evidence="6 7" key="1">
    <citation type="journal article" date="2014" name="Nat. Genet.">
        <title>Genome sequence of the hot pepper provides insights into the evolution of pungency in Capsicum species.</title>
        <authorList>
            <person name="Kim S."/>
            <person name="Park M."/>
            <person name="Yeom S.I."/>
            <person name="Kim Y.M."/>
            <person name="Lee J.M."/>
            <person name="Lee H.A."/>
            <person name="Seo E."/>
            <person name="Choi J."/>
            <person name="Cheong K."/>
            <person name="Kim K.T."/>
            <person name="Jung K."/>
            <person name="Lee G.W."/>
            <person name="Oh S.K."/>
            <person name="Bae C."/>
            <person name="Kim S.B."/>
            <person name="Lee H.Y."/>
            <person name="Kim S.Y."/>
            <person name="Kim M.S."/>
            <person name="Kang B.C."/>
            <person name="Jo Y.D."/>
            <person name="Yang H.B."/>
            <person name="Jeong H.J."/>
            <person name="Kang W.H."/>
            <person name="Kwon J.K."/>
            <person name="Shin C."/>
            <person name="Lim J.Y."/>
            <person name="Park J.H."/>
            <person name="Huh J.H."/>
            <person name="Kim J.S."/>
            <person name="Kim B.D."/>
            <person name="Cohen O."/>
            <person name="Paran I."/>
            <person name="Suh M.C."/>
            <person name="Lee S.B."/>
            <person name="Kim Y.K."/>
            <person name="Shin Y."/>
            <person name="Noh S.J."/>
            <person name="Park J."/>
            <person name="Seo Y.S."/>
            <person name="Kwon S.Y."/>
            <person name="Kim H.A."/>
            <person name="Park J.M."/>
            <person name="Kim H.J."/>
            <person name="Choi S.B."/>
            <person name="Bosland P.W."/>
            <person name="Reeves G."/>
            <person name="Jo S.H."/>
            <person name="Lee B.W."/>
            <person name="Cho H.T."/>
            <person name="Choi H.S."/>
            <person name="Lee M.S."/>
            <person name="Yu Y."/>
            <person name="Do Choi Y."/>
            <person name="Park B.S."/>
            <person name="van Deynze A."/>
            <person name="Ashrafi H."/>
            <person name="Hill T."/>
            <person name="Kim W.T."/>
            <person name="Pai H.S."/>
            <person name="Ahn H.K."/>
            <person name="Yeam I."/>
            <person name="Giovannoni J.J."/>
            <person name="Rose J.K."/>
            <person name="Sorensen I."/>
            <person name="Lee S.J."/>
            <person name="Kim R.W."/>
            <person name="Choi I.Y."/>
            <person name="Choi B.S."/>
            <person name="Lim J.S."/>
            <person name="Lee Y.H."/>
            <person name="Choi D."/>
        </authorList>
    </citation>
    <scope>NUCLEOTIDE SEQUENCE [LARGE SCALE GENOMIC DNA]</scope>
    <source>
        <strain evidence="7">cv. CM334</strain>
    </source>
</reference>
<dbReference type="STRING" id="4072.A0A2G2YXE1"/>
<dbReference type="AlphaFoldDB" id="A0A2G2YXE1"/>
<dbReference type="Pfam" id="PF02485">
    <property type="entry name" value="Branch"/>
    <property type="match status" value="1"/>
</dbReference>
<dbReference type="PANTHER" id="PTHR45719:SF10">
    <property type="entry name" value="CORE-2_I-BRANCHING BETA-1,6-N-ACETYLGLUCOSAMINYLTRANSFERASE FAMILY PROTEIN"/>
    <property type="match status" value="1"/>
</dbReference>
<evidence type="ECO:0000256" key="1">
    <source>
        <dbReference type="ARBA" id="ARBA00004606"/>
    </source>
</evidence>
<dbReference type="PANTHER" id="PTHR45719">
    <property type="entry name" value="GLYCOSYLTRANSFERASE"/>
    <property type="match status" value="1"/>
</dbReference>
<keyword evidence="4" id="KW-0472">Membrane</keyword>
<evidence type="ECO:0000256" key="2">
    <source>
        <dbReference type="ARBA" id="ARBA00022676"/>
    </source>
</evidence>
<keyword evidence="5" id="KW-0325">Glycoprotein</keyword>
<dbReference type="InterPro" id="IPR003406">
    <property type="entry name" value="Glyco_trans_14"/>
</dbReference>
<dbReference type="EMBL" id="AYRZ02000008">
    <property type="protein sequence ID" value="PHT74427.1"/>
    <property type="molecule type" value="Genomic_DNA"/>
</dbReference>
<evidence type="ECO:0000256" key="4">
    <source>
        <dbReference type="ARBA" id="ARBA00023136"/>
    </source>
</evidence>
<comment type="subcellular location">
    <subcellularLocation>
        <location evidence="1">Membrane</location>
        <topology evidence="1">Single-pass type II membrane protein</topology>
    </subcellularLocation>
</comment>
<dbReference type="GO" id="GO:0016020">
    <property type="term" value="C:membrane"/>
    <property type="evidence" value="ECO:0007669"/>
    <property type="project" value="UniProtKB-SubCell"/>
</dbReference>
<name>A0A2G2YXE1_CAPAN</name>
<protein>
    <submittedName>
        <fullName evidence="6">Uncharacterized protein</fullName>
    </submittedName>
</protein>
<gene>
    <name evidence="6" type="ORF">T459_21704</name>
</gene>
<keyword evidence="7" id="KW-1185">Reference proteome</keyword>
<dbReference type="GO" id="GO:0015020">
    <property type="term" value="F:glucuronosyltransferase activity"/>
    <property type="evidence" value="ECO:0007669"/>
    <property type="project" value="InterPro"/>
</dbReference>
<sequence length="313" mass="35426">MDLVTVLLRHSGECVSEISDDVDTGDMTIECYDFVEPSELAVIVVGNVESLPIVNVGGEELISDCYNSVVKVNQKYKNKATLVSIMRNYAIKHRSSSAILSRKFIKFCILGKDNLPMTLLMYLSNSPSAASFYFPIILCNSRKFNKTKINQNIWYASYNSRQEACPPNSSDFNNLVMNRAAFATPFKPNDSILDQIDRELLYHEHNKLVPGGWCLGDNVTDKCTLWGDAEVLRPGPGSKRLEKSFVQIFTNATFRSSQYIYEYSSLKDVNILKIQTLENVFFSPETRKESHEQKYTEDQSPHVVSLLAILIES</sequence>
<dbReference type="InterPro" id="IPR044610">
    <property type="entry name" value="GLCAT14A/B/C"/>
</dbReference>
<evidence type="ECO:0000313" key="7">
    <source>
        <dbReference type="Proteomes" id="UP000222542"/>
    </source>
</evidence>
<comment type="caution">
    <text evidence="6">The sequence shown here is derived from an EMBL/GenBank/DDBJ whole genome shotgun (WGS) entry which is preliminary data.</text>
</comment>
<evidence type="ECO:0000313" key="6">
    <source>
        <dbReference type="EMBL" id="PHT74427.1"/>
    </source>
</evidence>
<organism evidence="6 7">
    <name type="scientific">Capsicum annuum</name>
    <name type="common">Capsicum pepper</name>
    <dbReference type="NCBI Taxonomy" id="4072"/>
    <lineage>
        <taxon>Eukaryota</taxon>
        <taxon>Viridiplantae</taxon>
        <taxon>Streptophyta</taxon>
        <taxon>Embryophyta</taxon>
        <taxon>Tracheophyta</taxon>
        <taxon>Spermatophyta</taxon>
        <taxon>Magnoliopsida</taxon>
        <taxon>eudicotyledons</taxon>
        <taxon>Gunneridae</taxon>
        <taxon>Pentapetalae</taxon>
        <taxon>asterids</taxon>
        <taxon>lamiids</taxon>
        <taxon>Solanales</taxon>
        <taxon>Solanaceae</taxon>
        <taxon>Solanoideae</taxon>
        <taxon>Capsiceae</taxon>
        <taxon>Capsicum</taxon>
    </lineage>
</organism>
<evidence type="ECO:0000256" key="3">
    <source>
        <dbReference type="ARBA" id="ARBA00022679"/>
    </source>
</evidence>
<keyword evidence="3" id="KW-0808">Transferase</keyword>
<dbReference type="Gramene" id="PHT74427">
    <property type="protein sequence ID" value="PHT74427"/>
    <property type="gene ID" value="T459_21704"/>
</dbReference>
<keyword evidence="2" id="KW-0328">Glycosyltransferase</keyword>
<accession>A0A2G2YXE1</accession>
<evidence type="ECO:0000256" key="5">
    <source>
        <dbReference type="ARBA" id="ARBA00023180"/>
    </source>
</evidence>
<dbReference type="Proteomes" id="UP000222542">
    <property type="component" value="Unassembled WGS sequence"/>
</dbReference>
<reference evidence="6 7" key="2">
    <citation type="journal article" date="2017" name="Genome Biol.">
        <title>New reference genome sequences of hot pepper reveal the massive evolution of plant disease-resistance genes by retroduplication.</title>
        <authorList>
            <person name="Kim S."/>
            <person name="Park J."/>
            <person name="Yeom S.I."/>
            <person name="Kim Y.M."/>
            <person name="Seo E."/>
            <person name="Kim K.T."/>
            <person name="Kim M.S."/>
            <person name="Lee J.M."/>
            <person name="Cheong K."/>
            <person name="Shin H.S."/>
            <person name="Kim S.B."/>
            <person name="Han K."/>
            <person name="Lee J."/>
            <person name="Park M."/>
            <person name="Lee H.A."/>
            <person name="Lee H.Y."/>
            <person name="Lee Y."/>
            <person name="Oh S."/>
            <person name="Lee J.H."/>
            <person name="Choi E."/>
            <person name="Choi E."/>
            <person name="Lee S.E."/>
            <person name="Jeon J."/>
            <person name="Kim H."/>
            <person name="Choi G."/>
            <person name="Song H."/>
            <person name="Lee J."/>
            <person name="Lee S.C."/>
            <person name="Kwon J.K."/>
            <person name="Lee H.Y."/>
            <person name="Koo N."/>
            <person name="Hong Y."/>
            <person name="Kim R.W."/>
            <person name="Kang W.H."/>
            <person name="Huh J.H."/>
            <person name="Kang B.C."/>
            <person name="Yang T.J."/>
            <person name="Lee Y.H."/>
            <person name="Bennetzen J.L."/>
            <person name="Choi D."/>
        </authorList>
    </citation>
    <scope>NUCLEOTIDE SEQUENCE [LARGE SCALE GENOMIC DNA]</scope>
    <source>
        <strain evidence="7">cv. CM334</strain>
    </source>
</reference>
<proteinExistence type="predicted"/>